<gene>
    <name evidence="2" type="ORF">CYCCA115_LOCUS11792</name>
</gene>
<keyword evidence="3" id="KW-1185">Reference proteome</keyword>
<sequence length="104" mass="12116">MVSWSTVRLMVIFALINNWHMESIDFVLAYTQAPIKTNIFMQPPRVPPEFVITDMPWPGNRFTFVYKLLQNLYGLKDAGQTWCQEFLHKGLIDCGWQQSSIDSC</sequence>
<dbReference type="InterPro" id="IPR013103">
    <property type="entry name" value="RVT_2"/>
</dbReference>
<reference evidence="2" key="1">
    <citation type="submission" date="2023-08" db="EMBL/GenBank/DDBJ databases">
        <authorList>
            <person name="Audoor S."/>
            <person name="Bilcke G."/>
        </authorList>
    </citation>
    <scope>NUCLEOTIDE SEQUENCE</scope>
</reference>
<protein>
    <recommendedName>
        <fullName evidence="1">Reverse transcriptase Ty1/copia-type domain-containing protein</fullName>
    </recommendedName>
</protein>
<dbReference type="Pfam" id="PF07727">
    <property type="entry name" value="RVT_2"/>
    <property type="match status" value="1"/>
</dbReference>
<organism evidence="2 3">
    <name type="scientific">Cylindrotheca closterium</name>
    <dbReference type="NCBI Taxonomy" id="2856"/>
    <lineage>
        <taxon>Eukaryota</taxon>
        <taxon>Sar</taxon>
        <taxon>Stramenopiles</taxon>
        <taxon>Ochrophyta</taxon>
        <taxon>Bacillariophyta</taxon>
        <taxon>Bacillariophyceae</taxon>
        <taxon>Bacillariophycidae</taxon>
        <taxon>Bacillariales</taxon>
        <taxon>Bacillariaceae</taxon>
        <taxon>Cylindrotheca</taxon>
    </lineage>
</organism>
<evidence type="ECO:0000259" key="1">
    <source>
        <dbReference type="Pfam" id="PF07727"/>
    </source>
</evidence>
<name>A0AAD2PU88_9STRA</name>
<feature type="domain" description="Reverse transcriptase Ty1/copia-type" evidence="1">
    <location>
        <begin position="3"/>
        <end position="101"/>
    </location>
</feature>
<evidence type="ECO:0000313" key="3">
    <source>
        <dbReference type="Proteomes" id="UP001295423"/>
    </source>
</evidence>
<dbReference type="Proteomes" id="UP001295423">
    <property type="component" value="Unassembled WGS sequence"/>
</dbReference>
<evidence type="ECO:0000313" key="2">
    <source>
        <dbReference type="EMBL" id="CAJ1948810.1"/>
    </source>
</evidence>
<comment type="caution">
    <text evidence="2">The sequence shown here is derived from an EMBL/GenBank/DDBJ whole genome shotgun (WGS) entry which is preliminary data.</text>
</comment>
<proteinExistence type="predicted"/>
<accession>A0AAD2PU88</accession>
<dbReference type="EMBL" id="CAKOGP040001756">
    <property type="protein sequence ID" value="CAJ1948810.1"/>
    <property type="molecule type" value="Genomic_DNA"/>
</dbReference>
<dbReference type="AlphaFoldDB" id="A0AAD2PU88"/>